<dbReference type="InterPro" id="IPR052715">
    <property type="entry name" value="RAYT_transposase"/>
</dbReference>
<comment type="caution">
    <text evidence="2">The sequence shown here is derived from an EMBL/GenBank/DDBJ whole genome shotgun (WGS) entry which is preliminary data.</text>
</comment>
<dbReference type="InterPro" id="IPR036515">
    <property type="entry name" value="Transposase_17_sf"/>
</dbReference>
<gene>
    <name evidence="2" type="ORF">GCM10023333_08270</name>
</gene>
<reference evidence="3" key="1">
    <citation type="journal article" date="2019" name="Int. J. Syst. Evol. Microbiol.">
        <title>The Global Catalogue of Microorganisms (GCM) 10K type strain sequencing project: providing services to taxonomists for standard genome sequencing and annotation.</title>
        <authorList>
            <consortium name="The Broad Institute Genomics Platform"/>
            <consortium name="The Broad Institute Genome Sequencing Center for Infectious Disease"/>
            <person name="Wu L."/>
            <person name="Ma J."/>
        </authorList>
    </citation>
    <scope>NUCLEOTIDE SEQUENCE [LARGE SCALE GENOMIC DNA]</scope>
    <source>
        <strain evidence="3">JCM 18401</strain>
    </source>
</reference>
<dbReference type="InterPro" id="IPR002686">
    <property type="entry name" value="Transposase_17"/>
</dbReference>
<proteinExistence type="predicted"/>
<accession>A0ABP9EFE2</accession>
<organism evidence="2 3">
    <name type="scientific">Ferrimonas pelagia</name>
    <dbReference type="NCBI Taxonomy" id="1177826"/>
    <lineage>
        <taxon>Bacteria</taxon>
        <taxon>Pseudomonadati</taxon>
        <taxon>Pseudomonadota</taxon>
        <taxon>Gammaproteobacteria</taxon>
        <taxon>Alteromonadales</taxon>
        <taxon>Ferrimonadaceae</taxon>
        <taxon>Ferrimonas</taxon>
    </lineage>
</organism>
<evidence type="ECO:0000313" key="2">
    <source>
        <dbReference type="EMBL" id="GAA4877333.1"/>
    </source>
</evidence>
<name>A0ABP9EFE2_9GAMM</name>
<feature type="domain" description="Transposase IS200-like" evidence="1">
    <location>
        <begin position="9"/>
        <end position="125"/>
    </location>
</feature>
<dbReference type="SMART" id="SM01321">
    <property type="entry name" value="Y1_Tnp"/>
    <property type="match status" value="1"/>
</dbReference>
<dbReference type="Gene3D" id="3.30.70.1290">
    <property type="entry name" value="Transposase IS200-like"/>
    <property type="match status" value="1"/>
</dbReference>
<dbReference type="EMBL" id="BAABJZ010000009">
    <property type="protein sequence ID" value="GAA4877333.1"/>
    <property type="molecule type" value="Genomic_DNA"/>
</dbReference>
<keyword evidence="3" id="KW-1185">Reference proteome</keyword>
<protein>
    <submittedName>
        <fullName evidence="2">Transposase</fullName>
    </submittedName>
</protein>
<dbReference type="PANTHER" id="PTHR36966:SF1">
    <property type="entry name" value="REP-ASSOCIATED TYROSINE TRANSPOSASE"/>
    <property type="match status" value="1"/>
</dbReference>
<dbReference type="PANTHER" id="PTHR36966">
    <property type="entry name" value="REP-ASSOCIATED TYROSINE TRANSPOSASE"/>
    <property type="match status" value="1"/>
</dbReference>
<dbReference type="NCBIfam" id="NF047646">
    <property type="entry name" value="REP_Tyr_transpos"/>
    <property type="match status" value="1"/>
</dbReference>
<dbReference type="Pfam" id="PF01797">
    <property type="entry name" value="Y1_Tnp"/>
    <property type="match status" value="1"/>
</dbReference>
<dbReference type="SUPFAM" id="SSF143422">
    <property type="entry name" value="Transposase IS200-like"/>
    <property type="match status" value="1"/>
</dbReference>
<dbReference type="Proteomes" id="UP001499988">
    <property type="component" value="Unassembled WGS sequence"/>
</dbReference>
<evidence type="ECO:0000313" key="3">
    <source>
        <dbReference type="Proteomes" id="UP001499988"/>
    </source>
</evidence>
<evidence type="ECO:0000259" key="1">
    <source>
        <dbReference type="SMART" id="SM01321"/>
    </source>
</evidence>
<dbReference type="RefSeq" id="WP_345333711.1">
    <property type="nucleotide sequence ID" value="NZ_BAABJZ010000009.1"/>
</dbReference>
<sequence>MPNYRRAWQQGGTYFFTVVLANRNNADWLKSHIDALRQAVRQTQQTHPFTIHAWSVMPDHFHCVISLPPNEADFAVRIRMIKSGFTQALHQAGIGEQKIWQRGYWEHLIRDQADHNAHVDYVHINPLKHGLVTQVVDWPHSTFHRYVKQGIYPPNWAGGTERGLPYED</sequence>